<reference evidence="2" key="2">
    <citation type="submission" date="2020-03" db="EMBL/GenBank/DDBJ databases">
        <authorList>
            <person name="Fu F.-F."/>
            <person name="Chen J."/>
        </authorList>
    </citation>
    <scope>NUCLEOTIDE SEQUENCE</scope>
    <source>
        <strain evidence="2">Lc1</strain>
    </source>
</reference>
<dbReference type="EMBL" id="WVTB01000016">
    <property type="protein sequence ID" value="KAF3809655.1"/>
    <property type="molecule type" value="Genomic_DNA"/>
</dbReference>
<dbReference type="AlphaFoldDB" id="A0A8H4CTA8"/>
<proteinExistence type="inferred from homology"/>
<accession>A0A8H4CTA8</accession>
<dbReference type="InterPro" id="IPR052000">
    <property type="entry name" value="ETFRF1"/>
</dbReference>
<dbReference type="GO" id="GO:0090324">
    <property type="term" value="P:negative regulation of oxidative phosphorylation"/>
    <property type="evidence" value="ECO:0007669"/>
    <property type="project" value="InterPro"/>
</dbReference>
<dbReference type="PANTHER" id="PTHR21024">
    <property type="entry name" value="GROWTH HORMONE-INDUCIBLE SOLUBLE PROTEIN-RELATED"/>
    <property type="match status" value="1"/>
</dbReference>
<dbReference type="GeneID" id="69020060"/>
<dbReference type="CDD" id="cd20265">
    <property type="entry name" value="Complex1_LYR_ETFRF1_LYRM5"/>
    <property type="match status" value="1"/>
</dbReference>
<evidence type="ECO:0000313" key="2">
    <source>
        <dbReference type="EMBL" id="KAF3809655.1"/>
    </source>
</evidence>
<gene>
    <name evidence="2" type="ORF">GCG54_00012943</name>
</gene>
<dbReference type="Pfam" id="PF13233">
    <property type="entry name" value="Complex1_LYR_2"/>
    <property type="match status" value="1"/>
</dbReference>
<comment type="similarity">
    <text evidence="1">Belongs to the complex I LYR family.</text>
</comment>
<reference evidence="2" key="1">
    <citation type="journal article" date="2020" name="Phytopathology">
        <title>Genome sequence and comparative analysis of Colletotrichum gloeosporioides isolated from Liriodendron leaves.</title>
        <authorList>
            <person name="Fu F.F."/>
            <person name="Hao Z."/>
            <person name="Wang P."/>
            <person name="Lu Y."/>
            <person name="Xue L.J."/>
            <person name="Wei G."/>
            <person name="Tian Y."/>
            <person name="Baishi H."/>
            <person name="Xu H."/>
            <person name="Shi J."/>
            <person name="Cheng T."/>
            <person name="Wang G."/>
            <person name="Yi Y."/>
            <person name="Chen J."/>
        </authorList>
    </citation>
    <scope>NUCLEOTIDE SEQUENCE</scope>
    <source>
        <strain evidence="2">Lc1</strain>
    </source>
</reference>
<organism evidence="2 3">
    <name type="scientific">Colletotrichum gloeosporioides</name>
    <name type="common">Anthracnose fungus</name>
    <name type="synonym">Glomerella cingulata</name>
    <dbReference type="NCBI Taxonomy" id="474922"/>
    <lineage>
        <taxon>Eukaryota</taxon>
        <taxon>Fungi</taxon>
        <taxon>Dikarya</taxon>
        <taxon>Ascomycota</taxon>
        <taxon>Pezizomycotina</taxon>
        <taxon>Sordariomycetes</taxon>
        <taxon>Hypocreomycetidae</taxon>
        <taxon>Glomerellales</taxon>
        <taxon>Glomerellaceae</taxon>
        <taxon>Colletotrichum</taxon>
        <taxon>Colletotrichum gloeosporioides species complex</taxon>
    </lineage>
</organism>
<dbReference type="RefSeq" id="XP_045268814.1">
    <property type="nucleotide sequence ID" value="XM_045412808.1"/>
</dbReference>
<comment type="caution">
    <text evidence="2">The sequence shown here is derived from an EMBL/GenBank/DDBJ whole genome shotgun (WGS) entry which is preliminary data.</text>
</comment>
<keyword evidence="3" id="KW-1185">Reference proteome</keyword>
<dbReference type="GO" id="GO:0005739">
    <property type="term" value="C:mitochondrion"/>
    <property type="evidence" value="ECO:0007669"/>
    <property type="project" value="TreeGrafter"/>
</dbReference>
<evidence type="ECO:0000256" key="1">
    <source>
        <dbReference type="ARBA" id="ARBA00009508"/>
    </source>
</evidence>
<dbReference type="PANTHER" id="PTHR21024:SF0">
    <property type="entry name" value="ELECTRON TRANSFER FLAVOPROTEIN REGULATORY FACTOR 1"/>
    <property type="match status" value="1"/>
</dbReference>
<dbReference type="GO" id="GO:0022904">
    <property type="term" value="P:respiratory electron transport chain"/>
    <property type="evidence" value="ECO:0007669"/>
    <property type="project" value="TreeGrafter"/>
</dbReference>
<sequence>MSAVNPELRRRVITIYKELLFLGREYPLGYEYFRPRLHRAFSANAGLRDEEAIEKGIQRAEFVKKGRSCSVRLVFSHSALSFFCPVCRLASFLLPGRLGHDFHYLQSACGVWLSCQVTSRQVMPYLLSGVVFAGALPGDTTIPFPRFHLLGARGEATSHVDGVLSRLLPSKPDPDGCCSIISYSSLLRSRPDEVVLFA</sequence>
<protein>
    <submittedName>
        <fullName evidence="2">LYR motif-containing protein 5B</fullName>
    </submittedName>
</protein>
<dbReference type="Proteomes" id="UP000613401">
    <property type="component" value="Unassembled WGS sequence"/>
</dbReference>
<evidence type="ECO:0000313" key="3">
    <source>
        <dbReference type="Proteomes" id="UP000613401"/>
    </source>
</evidence>
<name>A0A8H4CTA8_COLGL</name>
<dbReference type="InterPro" id="IPR045296">
    <property type="entry name" value="Complex1_LYR_ETFRF1_LYRM5"/>
</dbReference>